<dbReference type="EMBL" id="LN483072">
    <property type="protein sequence ID" value="CEA09885.1"/>
    <property type="molecule type" value="Genomic_DNA"/>
</dbReference>
<evidence type="ECO:0000313" key="4">
    <source>
        <dbReference type="EMBL" id="CEA09885.1"/>
    </source>
</evidence>
<protein>
    <recommendedName>
        <fullName evidence="1">peptidyl-tRNA hydrolase</fullName>
        <ecNumber evidence="1">3.1.1.29</ecNumber>
    </recommendedName>
</protein>
<dbReference type="EC" id="3.1.1.29" evidence="1"/>
<sequence>MLPADTVQPIVLLVDKAEPAFHEDAVAAAALASVRAYAAREDDAAWAGWVDGRFTKTVRRAGPKAFAKLAAGAPGGITAVGRARAAAFEPVTYEQMPRALRALQVSGTELPRTDDGPAAGPDVSGPVPVIVLNAGLKMSTGKASAQAAHALLAWYLQAADQAAAADVGDYTVPALPAVPASVLVRELAGEDFAALADRPGSGPLIVDAGLTEIDPGTATAFVLPGTPVAA</sequence>
<dbReference type="InterPro" id="IPR002833">
    <property type="entry name" value="PTH2"/>
</dbReference>
<evidence type="ECO:0000256" key="3">
    <source>
        <dbReference type="ARBA" id="ARBA00048707"/>
    </source>
</evidence>
<name>A0A078MU55_9MICC</name>
<evidence type="ECO:0000256" key="1">
    <source>
        <dbReference type="ARBA" id="ARBA00013260"/>
    </source>
</evidence>
<gene>
    <name evidence="4" type="ORF">BN1051_03263</name>
</gene>
<organism evidence="4">
    <name type="scientific">Arthrobacter saudimassiliensis</name>
    <dbReference type="NCBI Taxonomy" id="1461584"/>
    <lineage>
        <taxon>Bacteria</taxon>
        <taxon>Bacillati</taxon>
        <taxon>Actinomycetota</taxon>
        <taxon>Actinomycetes</taxon>
        <taxon>Micrococcales</taxon>
        <taxon>Micrococcaceae</taxon>
        <taxon>Arthrobacter</taxon>
    </lineage>
</organism>
<dbReference type="Pfam" id="PF01981">
    <property type="entry name" value="PTH2"/>
    <property type="match status" value="1"/>
</dbReference>
<keyword evidence="2 4" id="KW-0378">Hydrolase</keyword>
<dbReference type="GO" id="GO:0004045">
    <property type="term" value="F:peptidyl-tRNA hydrolase activity"/>
    <property type="evidence" value="ECO:0007669"/>
    <property type="project" value="UniProtKB-EC"/>
</dbReference>
<comment type="catalytic activity">
    <reaction evidence="3">
        <text>an N-acyl-L-alpha-aminoacyl-tRNA + H2O = an N-acyl-L-amino acid + a tRNA + H(+)</text>
        <dbReference type="Rhea" id="RHEA:54448"/>
        <dbReference type="Rhea" id="RHEA-COMP:10123"/>
        <dbReference type="Rhea" id="RHEA-COMP:13883"/>
        <dbReference type="ChEBI" id="CHEBI:15377"/>
        <dbReference type="ChEBI" id="CHEBI:15378"/>
        <dbReference type="ChEBI" id="CHEBI:59874"/>
        <dbReference type="ChEBI" id="CHEBI:78442"/>
        <dbReference type="ChEBI" id="CHEBI:138191"/>
        <dbReference type="EC" id="3.1.1.29"/>
    </reaction>
</comment>
<accession>A0A078MU55</accession>
<proteinExistence type="predicted"/>
<dbReference type="Gene3D" id="3.40.1490.10">
    <property type="entry name" value="Bit1"/>
    <property type="match status" value="1"/>
</dbReference>
<dbReference type="AlphaFoldDB" id="A0A078MU55"/>
<dbReference type="InterPro" id="IPR023476">
    <property type="entry name" value="Pep_tRNA_hydro_II_dom_sf"/>
</dbReference>
<dbReference type="PATRIC" id="fig|1461584.3.peg.3231"/>
<evidence type="ECO:0000256" key="2">
    <source>
        <dbReference type="ARBA" id="ARBA00022801"/>
    </source>
</evidence>
<reference evidence="4" key="1">
    <citation type="submission" date="2014-07" db="EMBL/GenBank/DDBJ databases">
        <authorList>
            <person name="Urmite Genomes Urmite Genomes"/>
        </authorList>
    </citation>
    <scope>NUCLEOTIDE SEQUENCE</scope>
    <source>
        <strain evidence="4">11W110_air</strain>
    </source>
</reference>
<dbReference type="SUPFAM" id="SSF102462">
    <property type="entry name" value="Peptidyl-tRNA hydrolase II"/>
    <property type="match status" value="1"/>
</dbReference>